<dbReference type="SUPFAM" id="SSF51735">
    <property type="entry name" value="NAD(P)-binding Rossmann-fold domains"/>
    <property type="match status" value="1"/>
</dbReference>
<evidence type="ECO:0000256" key="3">
    <source>
        <dbReference type="RuleBase" id="RU000363"/>
    </source>
</evidence>
<dbReference type="Proteomes" id="UP000050863">
    <property type="component" value="Unassembled WGS sequence"/>
</dbReference>
<dbReference type="PANTHER" id="PTHR43115:SF4">
    <property type="entry name" value="DEHYDROGENASE_REDUCTASE SDR FAMILY MEMBER 11"/>
    <property type="match status" value="1"/>
</dbReference>
<dbReference type="PANTHER" id="PTHR43115">
    <property type="entry name" value="DEHYDROGENASE/REDUCTASE SDR FAMILY MEMBER 11"/>
    <property type="match status" value="1"/>
</dbReference>
<dbReference type="FunFam" id="3.40.50.720:FF:000084">
    <property type="entry name" value="Short-chain dehydrogenase reductase"/>
    <property type="match status" value="1"/>
</dbReference>
<dbReference type="AlphaFoldDB" id="A0A0R3L4U6"/>
<dbReference type="RefSeq" id="WP_057837775.1">
    <property type="nucleotide sequence ID" value="NZ_LLXZ01000150.1"/>
</dbReference>
<keyword evidence="5" id="KW-1185">Reference proteome</keyword>
<dbReference type="OrthoDB" id="9810734at2"/>
<dbReference type="EMBL" id="LLXZ01000150">
    <property type="protein sequence ID" value="KRR02898.1"/>
    <property type="molecule type" value="Genomic_DNA"/>
</dbReference>
<comment type="similarity">
    <text evidence="1 3">Belongs to the short-chain dehydrogenases/reductases (SDR) family.</text>
</comment>
<evidence type="ECO:0000256" key="1">
    <source>
        <dbReference type="ARBA" id="ARBA00006484"/>
    </source>
</evidence>
<dbReference type="PRINTS" id="PR00080">
    <property type="entry name" value="SDRFAMILY"/>
</dbReference>
<sequence>MTNNGKRVAWVTGGGSGIGASGAEFLAADGWTVVVSGRRKDALDEVVANITKNGGKAEAIALDVSSKEDVNKAADQILARHGRIDLLVNSAGLNVPKRSWADMELEGWDKVVEINLNGVLYCMRAVLPAMRKQQDGCIINVASWAGRHVSKMPGPAYTTTKHAVLALTHSFNMDECVNGLRACCLSPGEVATPILKLRPVVPSEAEQAKMLQPEDCGRTIAFVASLPPRVCVNEILISPTHNRGFIQTPANRD</sequence>
<dbReference type="Pfam" id="PF00106">
    <property type="entry name" value="adh_short"/>
    <property type="match status" value="1"/>
</dbReference>
<dbReference type="InterPro" id="IPR002347">
    <property type="entry name" value="SDR_fam"/>
</dbReference>
<accession>A0A0R3L4U6</accession>
<gene>
    <name evidence="4" type="ORF">CQ12_22590</name>
</gene>
<evidence type="ECO:0000313" key="5">
    <source>
        <dbReference type="Proteomes" id="UP000050863"/>
    </source>
</evidence>
<dbReference type="GO" id="GO:0016491">
    <property type="term" value="F:oxidoreductase activity"/>
    <property type="evidence" value="ECO:0007669"/>
    <property type="project" value="UniProtKB-KW"/>
</dbReference>
<reference evidence="4 5" key="1">
    <citation type="submission" date="2014-03" db="EMBL/GenBank/DDBJ databases">
        <title>Bradyrhizobium valentinum sp. nov., isolated from effective nodules of Lupinus mariae-josephae, a lupine endemic of basic-lime soils in Eastern Spain.</title>
        <authorList>
            <person name="Duran D."/>
            <person name="Rey L."/>
            <person name="Navarro A."/>
            <person name="Busquets A."/>
            <person name="Imperial J."/>
            <person name="Ruiz-Argueso T."/>
        </authorList>
    </citation>
    <scope>NUCLEOTIDE SEQUENCE [LARGE SCALE GENOMIC DNA]</scope>
    <source>
        <strain evidence="4 5">PAC68</strain>
    </source>
</reference>
<keyword evidence="2" id="KW-0560">Oxidoreductase</keyword>
<dbReference type="Gene3D" id="3.40.50.720">
    <property type="entry name" value="NAD(P)-binding Rossmann-like Domain"/>
    <property type="match status" value="1"/>
</dbReference>
<name>A0A0R3L4U6_9BRAD</name>
<dbReference type="STRING" id="280332.CQ12_22590"/>
<evidence type="ECO:0000313" key="4">
    <source>
        <dbReference type="EMBL" id="KRR02898.1"/>
    </source>
</evidence>
<dbReference type="InterPro" id="IPR036291">
    <property type="entry name" value="NAD(P)-bd_dom_sf"/>
</dbReference>
<proteinExistence type="inferred from homology"/>
<organism evidence="4 5">
    <name type="scientific">Bradyrhizobium jicamae</name>
    <dbReference type="NCBI Taxonomy" id="280332"/>
    <lineage>
        <taxon>Bacteria</taxon>
        <taxon>Pseudomonadati</taxon>
        <taxon>Pseudomonadota</taxon>
        <taxon>Alphaproteobacteria</taxon>
        <taxon>Hyphomicrobiales</taxon>
        <taxon>Nitrobacteraceae</taxon>
        <taxon>Bradyrhizobium</taxon>
    </lineage>
</organism>
<protein>
    <submittedName>
        <fullName evidence="4">Oxidoreductase</fullName>
    </submittedName>
</protein>
<evidence type="ECO:0000256" key="2">
    <source>
        <dbReference type="ARBA" id="ARBA00023002"/>
    </source>
</evidence>
<dbReference type="PRINTS" id="PR00081">
    <property type="entry name" value="GDHRDH"/>
</dbReference>
<comment type="caution">
    <text evidence="4">The sequence shown here is derived from an EMBL/GenBank/DDBJ whole genome shotgun (WGS) entry which is preliminary data.</text>
</comment>
<dbReference type="CDD" id="cd05233">
    <property type="entry name" value="SDR_c"/>
    <property type="match status" value="1"/>
</dbReference>